<keyword evidence="2" id="KW-0479">Metal-binding</keyword>
<dbReference type="InterPro" id="IPR033749">
    <property type="entry name" value="Polyprenyl_synt_CS"/>
</dbReference>
<evidence type="ECO:0000256" key="1">
    <source>
        <dbReference type="ARBA" id="ARBA00005128"/>
    </source>
</evidence>
<dbReference type="CDD" id="cd00685">
    <property type="entry name" value="Trans_IPPS_HT"/>
    <property type="match status" value="1"/>
</dbReference>
<keyword evidence="4" id="KW-0808">Transferase</keyword>
<dbReference type="SFLD" id="SFLDG01017">
    <property type="entry name" value="Polyprenyl_Transferase_Like"/>
    <property type="match status" value="1"/>
</dbReference>
<organism evidence="6 7">
    <name type="scientific">Nocardia panacis</name>
    <dbReference type="NCBI Taxonomy" id="2340916"/>
    <lineage>
        <taxon>Bacteria</taxon>
        <taxon>Bacillati</taxon>
        <taxon>Actinomycetota</taxon>
        <taxon>Actinomycetes</taxon>
        <taxon>Mycobacteriales</taxon>
        <taxon>Nocardiaceae</taxon>
        <taxon>Nocardia</taxon>
    </lineage>
</organism>
<dbReference type="OrthoDB" id="4497239at2"/>
<dbReference type="PROSITE" id="PS00723">
    <property type="entry name" value="POLYPRENYL_SYNTHASE_1"/>
    <property type="match status" value="1"/>
</dbReference>
<name>A0A3A4K0U1_9NOCA</name>
<evidence type="ECO:0000256" key="4">
    <source>
        <dbReference type="RuleBase" id="RU004466"/>
    </source>
</evidence>
<dbReference type="InterPro" id="IPR008949">
    <property type="entry name" value="Isoprenoid_synthase_dom_sf"/>
</dbReference>
<dbReference type="RefSeq" id="WP_120043970.1">
    <property type="nucleotide sequence ID" value="NZ_QZFU01000036.1"/>
</dbReference>
<evidence type="ECO:0000256" key="5">
    <source>
        <dbReference type="SAM" id="MobiDB-lite"/>
    </source>
</evidence>
<dbReference type="EMBL" id="QZFU01000036">
    <property type="protein sequence ID" value="RJO70913.1"/>
    <property type="molecule type" value="Genomic_DNA"/>
</dbReference>
<feature type="compositionally biased region" description="Low complexity" evidence="5">
    <location>
        <begin position="9"/>
        <end position="19"/>
    </location>
</feature>
<reference evidence="6 7" key="1">
    <citation type="submission" date="2018-09" db="EMBL/GenBank/DDBJ databases">
        <title>YIM PH21274 draft genome.</title>
        <authorList>
            <person name="Miao C."/>
        </authorList>
    </citation>
    <scope>NUCLEOTIDE SEQUENCE [LARGE SCALE GENOMIC DNA]</scope>
    <source>
        <strain evidence="6 7">YIM PH 21724</strain>
    </source>
</reference>
<sequence>MTANTLGPTTKTSRAAATRTADHRAPDLLLAARRACEPILRESIGALPDPLRRMAGYHFGWWNVGGVPTAADSGKSLRAALTRAAAAACGGADSERAAAAVELLHNFTLVHDDVMDRDRTRRGRATIWAIWGANDAILLGDVLHTLSFRMVCTGLPVATTAGAVSRLAHASIEVCRGQQEDCEFETRTGVTMGEYIAMAAGKTGALMGCATALGALCAGADPETVSALDTFGRELGLAFQFVDDIMGLWGDPAVTGKPAGRDLVRRKRTLPIVAALETDTEAARTLAGRYRSSLPMTPAEIAAATELVTAAGGRETALRHANERIDTALAALPAELRADDLRALARLVTDRER</sequence>
<evidence type="ECO:0000256" key="3">
    <source>
        <dbReference type="ARBA" id="ARBA00022842"/>
    </source>
</evidence>
<evidence type="ECO:0000256" key="2">
    <source>
        <dbReference type="ARBA" id="ARBA00022723"/>
    </source>
</evidence>
<dbReference type="SFLD" id="SFLDS00005">
    <property type="entry name" value="Isoprenoid_Synthase_Type_I"/>
    <property type="match status" value="1"/>
</dbReference>
<dbReference type="Gene3D" id="1.10.600.10">
    <property type="entry name" value="Farnesyl Diphosphate Synthase"/>
    <property type="match status" value="1"/>
</dbReference>
<keyword evidence="7" id="KW-1185">Reference proteome</keyword>
<comment type="caution">
    <text evidence="6">The sequence shown here is derived from an EMBL/GenBank/DDBJ whole genome shotgun (WGS) entry which is preliminary data.</text>
</comment>
<dbReference type="GO" id="GO:0004659">
    <property type="term" value="F:prenyltransferase activity"/>
    <property type="evidence" value="ECO:0007669"/>
    <property type="project" value="InterPro"/>
</dbReference>
<gene>
    <name evidence="6" type="ORF">D5S18_27420</name>
</gene>
<dbReference type="Pfam" id="PF00348">
    <property type="entry name" value="polyprenyl_synt"/>
    <property type="match status" value="1"/>
</dbReference>
<feature type="region of interest" description="Disordered" evidence="5">
    <location>
        <begin position="1"/>
        <end position="20"/>
    </location>
</feature>
<dbReference type="SUPFAM" id="SSF48576">
    <property type="entry name" value="Terpenoid synthases"/>
    <property type="match status" value="1"/>
</dbReference>
<evidence type="ECO:0000313" key="7">
    <source>
        <dbReference type="Proteomes" id="UP000266677"/>
    </source>
</evidence>
<comment type="pathway">
    <text evidence="1">Isoprenoid biosynthesis.</text>
</comment>
<proteinExistence type="inferred from homology"/>
<dbReference type="Proteomes" id="UP000266677">
    <property type="component" value="Unassembled WGS sequence"/>
</dbReference>
<dbReference type="PANTHER" id="PTHR12001:SF86">
    <property type="entry name" value="GERANYLGERANYL DIPHOSPHATE SYNTHASE"/>
    <property type="match status" value="1"/>
</dbReference>
<evidence type="ECO:0000313" key="6">
    <source>
        <dbReference type="EMBL" id="RJO70913.1"/>
    </source>
</evidence>
<comment type="similarity">
    <text evidence="4">Belongs to the FPP/GGPP synthase family.</text>
</comment>
<dbReference type="GO" id="GO:0046872">
    <property type="term" value="F:metal ion binding"/>
    <property type="evidence" value="ECO:0007669"/>
    <property type="project" value="UniProtKB-KW"/>
</dbReference>
<dbReference type="PANTHER" id="PTHR12001">
    <property type="entry name" value="GERANYLGERANYL PYROPHOSPHATE SYNTHASE"/>
    <property type="match status" value="1"/>
</dbReference>
<accession>A0A3A4K0U1</accession>
<keyword evidence="3" id="KW-0460">Magnesium</keyword>
<dbReference type="InterPro" id="IPR000092">
    <property type="entry name" value="Polyprenyl_synt"/>
</dbReference>
<protein>
    <submittedName>
        <fullName evidence="6">Polyprenyl synthetase family protein</fullName>
    </submittedName>
</protein>
<dbReference type="AlphaFoldDB" id="A0A3A4K0U1"/>
<dbReference type="GO" id="GO:0008299">
    <property type="term" value="P:isoprenoid biosynthetic process"/>
    <property type="evidence" value="ECO:0007669"/>
    <property type="project" value="InterPro"/>
</dbReference>